<evidence type="ECO:0000313" key="3">
    <source>
        <dbReference type="Proteomes" id="UP001642484"/>
    </source>
</evidence>
<feature type="compositionally biased region" description="Basic and acidic residues" evidence="1">
    <location>
        <begin position="62"/>
        <end position="89"/>
    </location>
</feature>
<feature type="compositionally biased region" description="Basic and acidic residues" evidence="1">
    <location>
        <begin position="231"/>
        <end position="247"/>
    </location>
</feature>
<comment type="caution">
    <text evidence="2">The sequence shown here is derived from an EMBL/GenBank/DDBJ whole genome shotgun (WGS) entry which is preliminary data.</text>
</comment>
<sequence length="622" mass="70515">MAKTKAQEKQKHGKKKADAPEPRRPALRVTGKQKQSPNNTAEFVYRTPSDKGTSSGGASTLERSKKKDDLLSLVQEKDKKQPKKQERQRGRSPTKKSPQVKGAQRKAQKRRVAKKLKFDDCDGEPELKQKKKRESQEDESARKKSRRAKTSADQEEEKEEKKEKKTAGKLAKKEAEEEAQKKAEADAKKKADKDAEKHKDAEKRAKKKAEEEAEKEAKKKADAKAKKKTEKAKETAEKAKEEVAKEGDDTETETEFEDLEEEGDGSSSSEDSDEGEESEEEDEEGSQEDEEEEGDDKEEETADPGNIIKEGSNAAEDCQGVSHKKDWDTFSRQCENRKKFPVSLTSHLQRDKTDLFNIWLESGKNLEQVALVVERRVEGINRFRSGREGIKARDIFKKYPKDKAEKLISLPKQKKMWYWDEDFPGDDEEIYYYCGRAKRIEHEDITAEQMKLVGKTNPDHATLTALTDENGPLHQGALPGVDAADADGEKSLWETVAKANVTSAKPPKRKKEEEAKEVKPKTFKELAAEIMAETLTKSADGRKMALSLKHVDYGGELNAQLMTFSSKTESLYHDLQELMNQKVLSEPKIKGLLGQCKEQLNWYEKAKVQDSQTVLFMLFKTL</sequence>
<feature type="compositionally biased region" description="Polar residues" evidence="1">
    <location>
        <begin position="32"/>
        <end position="41"/>
    </location>
</feature>
<gene>
    <name evidence="2" type="ORF">CCMP2556_LOCUS42174</name>
</gene>
<feature type="compositionally biased region" description="Basic and acidic residues" evidence="1">
    <location>
        <begin position="1"/>
        <end position="24"/>
    </location>
</feature>
<name>A0ABP0QGH5_9DINO</name>
<feature type="compositionally biased region" description="Basic and acidic residues" evidence="1">
    <location>
        <begin position="116"/>
        <end position="128"/>
    </location>
</feature>
<feature type="compositionally biased region" description="Basic and acidic residues" evidence="1">
    <location>
        <begin position="215"/>
        <end position="224"/>
    </location>
</feature>
<keyword evidence="3" id="KW-1185">Reference proteome</keyword>
<evidence type="ECO:0000313" key="2">
    <source>
        <dbReference type="EMBL" id="CAK9087168.1"/>
    </source>
</evidence>
<dbReference type="Proteomes" id="UP001642484">
    <property type="component" value="Unassembled WGS sequence"/>
</dbReference>
<protein>
    <submittedName>
        <fullName evidence="2">Uncharacterized protein</fullName>
    </submittedName>
</protein>
<feature type="region of interest" description="Disordered" evidence="1">
    <location>
        <begin position="1"/>
        <end position="321"/>
    </location>
</feature>
<feature type="compositionally biased region" description="Basic and acidic residues" evidence="1">
    <location>
        <begin position="159"/>
        <end position="203"/>
    </location>
</feature>
<accession>A0ABP0QGH5</accession>
<feature type="compositionally biased region" description="Acidic residues" evidence="1">
    <location>
        <begin position="248"/>
        <end position="302"/>
    </location>
</feature>
<reference evidence="2 3" key="1">
    <citation type="submission" date="2024-02" db="EMBL/GenBank/DDBJ databases">
        <authorList>
            <person name="Chen Y."/>
            <person name="Shah S."/>
            <person name="Dougan E. K."/>
            <person name="Thang M."/>
            <person name="Chan C."/>
        </authorList>
    </citation>
    <scope>NUCLEOTIDE SEQUENCE [LARGE SCALE GENOMIC DNA]</scope>
</reference>
<proteinExistence type="predicted"/>
<organism evidence="2 3">
    <name type="scientific">Durusdinium trenchii</name>
    <dbReference type="NCBI Taxonomy" id="1381693"/>
    <lineage>
        <taxon>Eukaryota</taxon>
        <taxon>Sar</taxon>
        <taxon>Alveolata</taxon>
        <taxon>Dinophyceae</taxon>
        <taxon>Suessiales</taxon>
        <taxon>Symbiodiniaceae</taxon>
        <taxon>Durusdinium</taxon>
    </lineage>
</organism>
<dbReference type="EMBL" id="CAXAMN010024484">
    <property type="protein sequence ID" value="CAK9087168.1"/>
    <property type="molecule type" value="Genomic_DNA"/>
</dbReference>
<evidence type="ECO:0000256" key="1">
    <source>
        <dbReference type="SAM" id="MobiDB-lite"/>
    </source>
</evidence>
<feature type="compositionally biased region" description="Basic residues" evidence="1">
    <location>
        <begin position="103"/>
        <end position="115"/>
    </location>
</feature>